<accession>A0ABR1QB59</accession>
<dbReference type="GeneID" id="92076232"/>
<evidence type="ECO:0000256" key="4">
    <source>
        <dbReference type="ARBA" id="ARBA00023136"/>
    </source>
</evidence>
<feature type="transmembrane region" description="Helical" evidence="6">
    <location>
        <begin position="25"/>
        <end position="46"/>
    </location>
</feature>
<evidence type="ECO:0000256" key="3">
    <source>
        <dbReference type="ARBA" id="ARBA00022989"/>
    </source>
</evidence>
<evidence type="ECO:0000256" key="5">
    <source>
        <dbReference type="ARBA" id="ARBA00038359"/>
    </source>
</evidence>
<feature type="transmembrane region" description="Helical" evidence="6">
    <location>
        <begin position="189"/>
        <end position="208"/>
    </location>
</feature>
<keyword evidence="3 6" id="KW-1133">Transmembrane helix</keyword>
<dbReference type="PANTHER" id="PTHR33048">
    <property type="entry name" value="PTH11-LIKE INTEGRAL MEMBRANE PROTEIN (AFU_ORTHOLOGUE AFUA_5G11245)"/>
    <property type="match status" value="1"/>
</dbReference>
<protein>
    <submittedName>
        <fullName evidence="8">Oxidoreductase</fullName>
    </submittedName>
</protein>
<keyword evidence="2 6" id="KW-0812">Transmembrane</keyword>
<keyword evidence="4 6" id="KW-0472">Membrane</keyword>
<feature type="transmembrane region" description="Helical" evidence="6">
    <location>
        <begin position="220"/>
        <end position="242"/>
    </location>
</feature>
<evidence type="ECO:0000256" key="2">
    <source>
        <dbReference type="ARBA" id="ARBA00022692"/>
    </source>
</evidence>
<comment type="similarity">
    <text evidence="5">Belongs to the SAT4 family.</text>
</comment>
<dbReference type="PANTHER" id="PTHR33048:SF167">
    <property type="entry name" value="INTEGRAL MEMBRANE PROTEIN"/>
    <property type="match status" value="1"/>
</dbReference>
<evidence type="ECO:0000256" key="1">
    <source>
        <dbReference type="ARBA" id="ARBA00004141"/>
    </source>
</evidence>
<comment type="caution">
    <text evidence="8">The sequence shown here is derived from an EMBL/GenBank/DDBJ whole genome shotgun (WGS) entry which is preliminary data.</text>
</comment>
<organism evidence="8 9">
    <name type="scientific">Apiospora aurea</name>
    <dbReference type="NCBI Taxonomy" id="335848"/>
    <lineage>
        <taxon>Eukaryota</taxon>
        <taxon>Fungi</taxon>
        <taxon>Dikarya</taxon>
        <taxon>Ascomycota</taxon>
        <taxon>Pezizomycotina</taxon>
        <taxon>Sordariomycetes</taxon>
        <taxon>Xylariomycetidae</taxon>
        <taxon>Amphisphaeriales</taxon>
        <taxon>Apiosporaceae</taxon>
        <taxon>Apiospora</taxon>
    </lineage>
</organism>
<dbReference type="Proteomes" id="UP001391051">
    <property type="component" value="Unassembled WGS sequence"/>
</dbReference>
<dbReference type="InterPro" id="IPR049326">
    <property type="entry name" value="Rhodopsin_dom_fungi"/>
</dbReference>
<evidence type="ECO:0000259" key="7">
    <source>
        <dbReference type="Pfam" id="PF20684"/>
    </source>
</evidence>
<reference evidence="8 9" key="1">
    <citation type="submission" date="2023-01" db="EMBL/GenBank/DDBJ databases">
        <title>Analysis of 21 Apiospora genomes using comparative genomics revels a genus with tremendous synthesis potential of carbohydrate active enzymes and secondary metabolites.</title>
        <authorList>
            <person name="Sorensen T."/>
        </authorList>
    </citation>
    <scope>NUCLEOTIDE SEQUENCE [LARGE SCALE GENOMIC DNA]</scope>
    <source>
        <strain evidence="8 9">CBS 24483</strain>
    </source>
</reference>
<dbReference type="Pfam" id="PF20684">
    <property type="entry name" value="Fung_rhodopsin"/>
    <property type="match status" value="1"/>
</dbReference>
<feature type="transmembrane region" description="Helical" evidence="6">
    <location>
        <begin position="136"/>
        <end position="158"/>
    </location>
</feature>
<feature type="transmembrane region" description="Helical" evidence="6">
    <location>
        <begin position="100"/>
        <end position="124"/>
    </location>
</feature>
<evidence type="ECO:0000256" key="6">
    <source>
        <dbReference type="SAM" id="Phobius"/>
    </source>
</evidence>
<dbReference type="RefSeq" id="XP_066699282.1">
    <property type="nucleotide sequence ID" value="XM_066843170.1"/>
</dbReference>
<feature type="domain" description="Rhodopsin" evidence="7">
    <location>
        <begin position="42"/>
        <end position="258"/>
    </location>
</feature>
<dbReference type="InterPro" id="IPR052337">
    <property type="entry name" value="SAT4-like"/>
</dbReference>
<evidence type="ECO:0000313" key="8">
    <source>
        <dbReference type="EMBL" id="KAK7951220.1"/>
    </source>
</evidence>
<proteinExistence type="inferred from homology"/>
<comment type="subcellular location">
    <subcellularLocation>
        <location evidence="1">Membrane</location>
        <topology evidence="1">Multi-pass membrane protein</topology>
    </subcellularLocation>
</comment>
<feature type="transmembrane region" description="Helical" evidence="6">
    <location>
        <begin position="58"/>
        <end position="80"/>
    </location>
</feature>
<dbReference type="EMBL" id="JAQQWE010000005">
    <property type="protein sequence ID" value="KAK7951220.1"/>
    <property type="molecule type" value="Genomic_DNA"/>
</dbReference>
<sequence length="398" mass="44570">MAAPPSNFATKREITDHVDSNAPMLLGLAISLVGLSAIIVALRCWVRHFWLHAFSIDDVIMIGALGMAISTMACFIRMVQHGAGRWMKDIPDEWKEGLRYWSYIIGPLLTTGICLVKIFLAFFLRRFVQKVWQKRFLLGMVVFTSVFMIYSICTYTFACIPLEAAWNQKITDANCKMRNQLMDIGTANSVVNILTDLAMVALPVLVVVDLQVNRKTKISLVLILSLGLFACAASVIRAVYAYSMTDPDYSRRYDFLVWFKYVIDKPRLNRGHTDRPDRRSVELHAGILAASLPTLRPLFSKILKSSTTYGRNTKQRGYGTYAIGTARGQGNQVELSDMRHPYYRAGESSFQAPKPGAHSSNNFTQITTNRGGFGDDSSEEFILRPPAGITKRTGIVIS</sequence>
<evidence type="ECO:0000313" key="9">
    <source>
        <dbReference type="Proteomes" id="UP001391051"/>
    </source>
</evidence>
<gene>
    <name evidence="8" type="ORF">PG986_006948</name>
</gene>
<name>A0ABR1QB59_9PEZI</name>
<keyword evidence="9" id="KW-1185">Reference proteome</keyword>